<dbReference type="SUPFAM" id="SSF53098">
    <property type="entry name" value="Ribonuclease H-like"/>
    <property type="match status" value="1"/>
</dbReference>
<dbReference type="GeneID" id="110414916"/>
<accession>A0A6J1A4R4</accession>
<dbReference type="GO" id="GO:0005737">
    <property type="term" value="C:cytoplasm"/>
    <property type="evidence" value="ECO:0007669"/>
    <property type="project" value="TreeGrafter"/>
</dbReference>
<dbReference type="AlphaFoldDB" id="A0A6J1A4R4"/>
<sequence length="153" mass="17198">MAVGFDIEWLSQRSNDSLLTLCYQFGCLPIKLGTDRPYFISKLGQFLTHKDIIFAGVHLQGDVKKLWEKYRLEIRNVVDLSELAAEVLHHPRLRAFGVRSLAHQLLLVPFKARPTSILRVDNSTTGDVPQKLIECASADAHAAYKIGKKLLGD</sequence>
<protein>
    <submittedName>
        <fullName evidence="5">Uncharacterized protein LOC110414916</fullName>
    </submittedName>
</protein>
<dbReference type="PANTHER" id="PTHR13620:SF102">
    <property type="entry name" value="PROTEIN RISC-INTERACTING CLEARING 3'-5' EXORIBONUCLEASE 2"/>
    <property type="match status" value="1"/>
</dbReference>
<organism evidence="4 5">
    <name type="scientific">Herrania umbratica</name>
    <dbReference type="NCBI Taxonomy" id="108875"/>
    <lineage>
        <taxon>Eukaryota</taxon>
        <taxon>Viridiplantae</taxon>
        <taxon>Streptophyta</taxon>
        <taxon>Embryophyta</taxon>
        <taxon>Tracheophyta</taxon>
        <taxon>Spermatophyta</taxon>
        <taxon>Magnoliopsida</taxon>
        <taxon>eudicotyledons</taxon>
        <taxon>Gunneridae</taxon>
        <taxon>Pentapetalae</taxon>
        <taxon>rosids</taxon>
        <taxon>malvids</taxon>
        <taxon>Malvales</taxon>
        <taxon>Malvaceae</taxon>
        <taxon>Byttnerioideae</taxon>
        <taxon>Herrania</taxon>
    </lineage>
</organism>
<gene>
    <name evidence="5" type="primary">LOC110414916</name>
</gene>
<dbReference type="GO" id="GO:0005634">
    <property type="term" value="C:nucleus"/>
    <property type="evidence" value="ECO:0007669"/>
    <property type="project" value="TreeGrafter"/>
</dbReference>
<dbReference type="InterPro" id="IPR036397">
    <property type="entry name" value="RNaseH_sf"/>
</dbReference>
<feature type="domain" description="3'-5' exonuclease" evidence="3">
    <location>
        <begin position="3"/>
        <end position="150"/>
    </location>
</feature>
<keyword evidence="1" id="KW-0540">Nuclease</keyword>
<evidence type="ECO:0000313" key="5">
    <source>
        <dbReference type="RefSeq" id="XP_021281988.1"/>
    </source>
</evidence>
<dbReference type="InterPro" id="IPR051132">
    <property type="entry name" value="3-5_Exonuclease_domain"/>
</dbReference>
<dbReference type="GO" id="GO:0008408">
    <property type="term" value="F:3'-5' exonuclease activity"/>
    <property type="evidence" value="ECO:0007669"/>
    <property type="project" value="InterPro"/>
</dbReference>
<keyword evidence="4" id="KW-1185">Reference proteome</keyword>
<name>A0A6J1A4R4_9ROSI</name>
<evidence type="ECO:0000259" key="3">
    <source>
        <dbReference type="Pfam" id="PF01612"/>
    </source>
</evidence>
<dbReference type="Proteomes" id="UP000504621">
    <property type="component" value="Unplaced"/>
</dbReference>
<dbReference type="PANTHER" id="PTHR13620">
    <property type="entry name" value="3-5 EXONUCLEASE"/>
    <property type="match status" value="1"/>
</dbReference>
<dbReference type="RefSeq" id="XP_021281988.1">
    <property type="nucleotide sequence ID" value="XM_021426313.1"/>
</dbReference>
<dbReference type="InterPro" id="IPR002562">
    <property type="entry name" value="3'-5'_exonuclease_dom"/>
</dbReference>
<evidence type="ECO:0000256" key="2">
    <source>
        <dbReference type="ARBA" id="ARBA00022801"/>
    </source>
</evidence>
<proteinExistence type="predicted"/>
<dbReference type="OrthoDB" id="446462at2759"/>
<dbReference type="GO" id="GO:0003676">
    <property type="term" value="F:nucleic acid binding"/>
    <property type="evidence" value="ECO:0007669"/>
    <property type="project" value="InterPro"/>
</dbReference>
<dbReference type="InterPro" id="IPR012337">
    <property type="entry name" value="RNaseH-like_sf"/>
</dbReference>
<evidence type="ECO:0000313" key="4">
    <source>
        <dbReference type="Proteomes" id="UP000504621"/>
    </source>
</evidence>
<keyword evidence="2" id="KW-0378">Hydrolase</keyword>
<dbReference type="Gene3D" id="3.30.420.10">
    <property type="entry name" value="Ribonuclease H-like superfamily/Ribonuclease H"/>
    <property type="match status" value="1"/>
</dbReference>
<reference evidence="5" key="1">
    <citation type="submission" date="2025-08" db="UniProtKB">
        <authorList>
            <consortium name="RefSeq"/>
        </authorList>
    </citation>
    <scope>IDENTIFICATION</scope>
    <source>
        <tissue evidence="5">Leaf</tissue>
    </source>
</reference>
<evidence type="ECO:0000256" key="1">
    <source>
        <dbReference type="ARBA" id="ARBA00022722"/>
    </source>
</evidence>
<dbReference type="Pfam" id="PF01612">
    <property type="entry name" value="DNA_pol_A_exo1"/>
    <property type="match status" value="1"/>
</dbReference>
<dbReference type="GO" id="GO:0006139">
    <property type="term" value="P:nucleobase-containing compound metabolic process"/>
    <property type="evidence" value="ECO:0007669"/>
    <property type="project" value="InterPro"/>
</dbReference>